<dbReference type="RefSeq" id="WP_349054127.1">
    <property type="nucleotide sequence ID" value="NZ_JBBNPS010000015.1"/>
</dbReference>
<dbReference type="EMBL" id="JBBNPS010000015">
    <property type="protein sequence ID" value="MEQ3353853.1"/>
    <property type="molecule type" value="Genomic_DNA"/>
</dbReference>
<name>A0ABV1J6N6_9FIRM</name>
<sequence>MRNNLLIFSLAQLFLILIYAVVLIYLHLSPTLESAVYSHYFLRLIPAVLTALVYLIVGRFMNVKGLTDGILVLVLPAVIWGICLAMAYFGGGAEGFVRGAFRSLWRFPADITMLPQMAVVSLLRIKQTTAVYAASAVIPQCLALLVAARGPVTYRRRRDFRRREK</sequence>
<gene>
    <name evidence="2" type="ORF">AAA081_06050</name>
</gene>
<protein>
    <submittedName>
        <fullName evidence="2">Uncharacterized protein</fullName>
    </submittedName>
</protein>
<comment type="caution">
    <text evidence="2">The sequence shown here is derived from an EMBL/GenBank/DDBJ whole genome shotgun (WGS) entry which is preliminary data.</text>
</comment>
<accession>A0ABV1J6N6</accession>
<keyword evidence="1" id="KW-0472">Membrane</keyword>
<dbReference type="Proteomes" id="UP001481872">
    <property type="component" value="Unassembled WGS sequence"/>
</dbReference>
<feature type="transmembrane region" description="Helical" evidence="1">
    <location>
        <begin position="129"/>
        <end position="148"/>
    </location>
</feature>
<evidence type="ECO:0000313" key="2">
    <source>
        <dbReference type="EMBL" id="MEQ3353853.1"/>
    </source>
</evidence>
<reference evidence="2 3" key="1">
    <citation type="submission" date="2024-04" db="EMBL/GenBank/DDBJ databases">
        <title>Human intestinal bacterial collection.</title>
        <authorList>
            <person name="Pauvert C."/>
            <person name="Hitch T.C.A."/>
            <person name="Clavel T."/>
        </authorList>
    </citation>
    <scope>NUCLEOTIDE SEQUENCE [LARGE SCALE GENOMIC DNA]</scope>
    <source>
        <strain evidence="2 3">CLA-SR-H026</strain>
    </source>
</reference>
<evidence type="ECO:0000313" key="3">
    <source>
        <dbReference type="Proteomes" id="UP001481872"/>
    </source>
</evidence>
<proteinExistence type="predicted"/>
<keyword evidence="3" id="KW-1185">Reference proteome</keyword>
<organism evidence="2 3">
    <name type="scientific">Aedoeadaptatus acetigenes</name>
    <dbReference type="NCBI Taxonomy" id="2981723"/>
    <lineage>
        <taxon>Bacteria</taxon>
        <taxon>Bacillati</taxon>
        <taxon>Bacillota</taxon>
        <taxon>Tissierellia</taxon>
        <taxon>Tissierellales</taxon>
        <taxon>Peptoniphilaceae</taxon>
        <taxon>Aedoeadaptatus</taxon>
    </lineage>
</organism>
<evidence type="ECO:0000256" key="1">
    <source>
        <dbReference type="SAM" id="Phobius"/>
    </source>
</evidence>
<keyword evidence="1" id="KW-1133">Transmembrane helix</keyword>
<feature type="transmembrane region" description="Helical" evidence="1">
    <location>
        <begin position="69"/>
        <end position="91"/>
    </location>
</feature>
<feature type="transmembrane region" description="Helical" evidence="1">
    <location>
        <begin position="40"/>
        <end position="57"/>
    </location>
</feature>
<feature type="transmembrane region" description="Helical" evidence="1">
    <location>
        <begin position="6"/>
        <end position="28"/>
    </location>
</feature>
<keyword evidence="1" id="KW-0812">Transmembrane</keyword>